<evidence type="ECO:0000256" key="4">
    <source>
        <dbReference type="ARBA" id="ARBA00022490"/>
    </source>
</evidence>
<comment type="caution">
    <text evidence="12">The sequence shown here is derived from an EMBL/GenBank/DDBJ whole genome shotgun (WGS) entry which is preliminary data.</text>
</comment>
<evidence type="ECO:0000256" key="3">
    <source>
        <dbReference type="ARBA" id="ARBA00022448"/>
    </source>
</evidence>
<comment type="similarity">
    <text evidence="1 7">Belongs to the NMD3 family.</text>
</comment>
<keyword evidence="13" id="KW-1185">Reference proteome</keyword>
<evidence type="ECO:0000256" key="6">
    <source>
        <dbReference type="ARBA" id="ARBA00023242"/>
    </source>
</evidence>
<evidence type="ECO:0000313" key="12">
    <source>
        <dbReference type="EMBL" id="GMI34056.1"/>
    </source>
</evidence>
<evidence type="ECO:0000259" key="11">
    <source>
        <dbReference type="Pfam" id="PF21192"/>
    </source>
</evidence>
<evidence type="ECO:0000256" key="1">
    <source>
        <dbReference type="ARBA" id="ARBA00009794"/>
    </source>
</evidence>
<dbReference type="Pfam" id="PF04981">
    <property type="entry name" value="NMD3"/>
    <property type="match status" value="1"/>
</dbReference>
<keyword evidence="6 7" id="KW-0539">Nucleus</keyword>
<evidence type="ECO:0000256" key="2">
    <source>
        <dbReference type="ARBA" id="ARBA00017035"/>
    </source>
</evidence>
<evidence type="ECO:0000313" key="13">
    <source>
        <dbReference type="Proteomes" id="UP001165060"/>
    </source>
</evidence>
<dbReference type="InterPro" id="IPR007064">
    <property type="entry name" value="Nmd3_N"/>
</dbReference>
<comment type="subcellular location">
    <subcellularLocation>
        <location evidence="7">Cytoplasm</location>
    </subcellularLocation>
    <subcellularLocation>
        <location evidence="7">Nucleus</location>
    </subcellularLocation>
</comment>
<accession>A0ABQ6MVA8</accession>
<feature type="domain" description="60S ribosomal export protein NMD3 OB-fold" evidence="11">
    <location>
        <begin position="336"/>
        <end position="430"/>
    </location>
</feature>
<proteinExistence type="inferred from homology"/>
<dbReference type="PANTHER" id="PTHR12746:SF2">
    <property type="entry name" value="60S RIBOSOMAL EXPORT PROTEIN NMD3"/>
    <property type="match status" value="1"/>
</dbReference>
<dbReference type="InterPro" id="IPR048898">
    <property type="entry name" value="OB_NMD3"/>
</dbReference>
<organism evidence="12 13">
    <name type="scientific">Tetraparma gracilis</name>
    <dbReference type="NCBI Taxonomy" id="2962635"/>
    <lineage>
        <taxon>Eukaryota</taxon>
        <taxon>Sar</taxon>
        <taxon>Stramenopiles</taxon>
        <taxon>Ochrophyta</taxon>
        <taxon>Bolidophyceae</taxon>
        <taxon>Parmales</taxon>
        <taxon>Triparmaceae</taxon>
        <taxon>Tetraparma</taxon>
    </lineage>
</organism>
<dbReference type="EMBL" id="BRYB01000615">
    <property type="protein sequence ID" value="GMI34056.1"/>
    <property type="molecule type" value="Genomic_DNA"/>
</dbReference>
<feature type="domain" description="Nmd3 N-terminal" evidence="10">
    <location>
        <begin position="9"/>
        <end position="256"/>
    </location>
</feature>
<dbReference type="Pfam" id="PF21192">
    <property type="entry name" value="OB_NMD3"/>
    <property type="match status" value="1"/>
</dbReference>
<evidence type="ECO:0000256" key="8">
    <source>
        <dbReference type="SAM" id="MobiDB-lite"/>
    </source>
</evidence>
<evidence type="ECO:0000256" key="9">
    <source>
        <dbReference type="SAM" id="SignalP"/>
    </source>
</evidence>
<evidence type="ECO:0000256" key="7">
    <source>
        <dbReference type="RuleBase" id="RU364108"/>
    </source>
</evidence>
<feature type="compositionally biased region" description="Acidic residues" evidence="8">
    <location>
        <begin position="506"/>
        <end position="526"/>
    </location>
</feature>
<evidence type="ECO:0000256" key="5">
    <source>
        <dbReference type="ARBA" id="ARBA00022927"/>
    </source>
</evidence>
<keyword evidence="9" id="KW-0732">Signal</keyword>
<reference evidence="12 13" key="1">
    <citation type="journal article" date="2023" name="Commun. Biol.">
        <title>Genome analysis of Parmales, the sister group of diatoms, reveals the evolutionary specialization of diatoms from phago-mixotrophs to photoautotrophs.</title>
        <authorList>
            <person name="Ban H."/>
            <person name="Sato S."/>
            <person name="Yoshikawa S."/>
            <person name="Yamada K."/>
            <person name="Nakamura Y."/>
            <person name="Ichinomiya M."/>
            <person name="Sato N."/>
            <person name="Blanc-Mathieu R."/>
            <person name="Endo H."/>
            <person name="Kuwata A."/>
            <person name="Ogata H."/>
        </authorList>
    </citation>
    <scope>NUCLEOTIDE SEQUENCE [LARGE SCALE GENOMIC DNA]</scope>
</reference>
<evidence type="ECO:0000259" key="10">
    <source>
        <dbReference type="Pfam" id="PF04981"/>
    </source>
</evidence>
<feature type="signal peptide" evidence="9">
    <location>
        <begin position="1"/>
        <end position="22"/>
    </location>
</feature>
<comment type="function">
    <text evidence="7">Acts as an adapter for the XPO1/CRM1-mediated export of the 60S ribosomal subunit.</text>
</comment>
<dbReference type="PANTHER" id="PTHR12746">
    <property type="entry name" value="NONSENSE-MEDIATED MRNA DECAY PROTEIN 3"/>
    <property type="match status" value="1"/>
</dbReference>
<gene>
    <name evidence="12" type="ORF">TeGR_g9273</name>
</gene>
<name>A0ABQ6MVA8_9STRA</name>
<feature type="chain" id="PRO_5046104037" description="60S ribosomal export protein NMD3" evidence="9">
    <location>
        <begin position="23"/>
        <end position="566"/>
    </location>
</feature>
<keyword evidence="4 7" id="KW-0963">Cytoplasm</keyword>
<keyword evidence="3 7" id="KW-0813">Transport</keyword>
<sequence length="566" mass="62114">MSALSNILCCTCGVSIAPNAAAQCASCLAQQFDLATVLNSGSLEVCRCKRCLRFQQGASRDSKHYAAMEPESAELMSLCLKQISAFSNHGALPATSGLSKVSLLDSSWVWTEPHSKRYKLKLTVRAELLTAAVSVQQRVLLTFVERNRQCEDCSREFQNQMWMAIVQLREKRQDEGQRNLRRVEMALAKSKELRRRVVSLDITRFGFDFYFNTLHDAQSFSSFISRVSPTRVKVTRKLVSADSHSNSANLKTTFVCDVVPLERDDLVICDKRGSTSAAGFLKGQLALVSRISSNVKMVAAAPRRDANISNLLCELSQDNFWKGEKGFTVLLSAKQLTKFVVMDVDQCGASGRGGEEDDEKFALADVMVARESDYGVNDEVLMCVSHLGRLLQVGDVVEGYDLTTSVYDEESIKDNFIASFDMPDVVLVRKTKSGGADAAAETEEEAQQSAVEKKKSRRAKKKAAMKSSKENKGRGYRGVKKQNKFEGHLDMMGFAADADERRALAAEDEEGEEGEEDDELRDEIEAAEAALASEVDGEVGEGGGGGGEEGDEDYKGGVETEEATFG</sequence>
<feature type="compositionally biased region" description="Basic residues" evidence="8">
    <location>
        <begin position="454"/>
        <end position="464"/>
    </location>
</feature>
<dbReference type="Proteomes" id="UP001165060">
    <property type="component" value="Unassembled WGS sequence"/>
</dbReference>
<dbReference type="InterPro" id="IPR039768">
    <property type="entry name" value="Nmd3"/>
</dbReference>
<protein>
    <recommendedName>
        <fullName evidence="2 7">60S ribosomal export protein NMD3</fullName>
    </recommendedName>
</protein>
<feature type="region of interest" description="Disordered" evidence="8">
    <location>
        <begin position="435"/>
        <end position="566"/>
    </location>
</feature>
<keyword evidence="5 7" id="KW-0653">Protein transport</keyword>